<dbReference type="EC" id="2.7.13.3" evidence="2"/>
<dbReference type="InterPro" id="IPR005467">
    <property type="entry name" value="His_kinase_dom"/>
</dbReference>
<evidence type="ECO:0000256" key="4">
    <source>
        <dbReference type="ARBA" id="ARBA00022679"/>
    </source>
</evidence>
<dbReference type="InterPro" id="IPR001610">
    <property type="entry name" value="PAC"/>
</dbReference>
<evidence type="ECO:0000259" key="7">
    <source>
        <dbReference type="PROSITE" id="PS50112"/>
    </source>
</evidence>
<evidence type="ECO:0000256" key="1">
    <source>
        <dbReference type="ARBA" id="ARBA00000085"/>
    </source>
</evidence>
<proteinExistence type="predicted"/>
<dbReference type="GO" id="GO:0000155">
    <property type="term" value="F:phosphorelay sensor kinase activity"/>
    <property type="evidence" value="ECO:0007669"/>
    <property type="project" value="InterPro"/>
</dbReference>
<dbReference type="EMBL" id="JMIY01000007">
    <property type="protein sequence ID" value="KCZ70657.1"/>
    <property type="molecule type" value="Genomic_DNA"/>
</dbReference>
<evidence type="ECO:0000259" key="6">
    <source>
        <dbReference type="PROSITE" id="PS50109"/>
    </source>
</evidence>
<dbReference type="Gene3D" id="1.10.287.130">
    <property type="match status" value="1"/>
</dbReference>
<keyword evidence="5" id="KW-0418">Kinase</keyword>
<dbReference type="PROSITE" id="PS50109">
    <property type="entry name" value="HIS_KIN"/>
    <property type="match status" value="1"/>
</dbReference>
<dbReference type="SMART" id="SM00387">
    <property type="entry name" value="HATPase_c"/>
    <property type="match status" value="1"/>
</dbReference>
<dbReference type="PRINTS" id="PR00344">
    <property type="entry name" value="BCTRLSENSOR"/>
</dbReference>
<dbReference type="InterPro" id="IPR036097">
    <property type="entry name" value="HisK_dim/P_sf"/>
</dbReference>
<evidence type="ECO:0000313" key="9">
    <source>
        <dbReference type="EMBL" id="KCZ70657.1"/>
    </source>
</evidence>
<dbReference type="PANTHER" id="PTHR43304:SF1">
    <property type="entry name" value="PAC DOMAIN-CONTAINING PROTEIN"/>
    <property type="match status" value="1"/>
</dbReference>
<dbReference type="InterPro" id="IPR000700">
    <property type="entry name" value="PAS-assoc_C"/>
</dbReference>
<dbReference type="InterPro" id="IPR035965">
    <property type="entry name" value="PAS-like_dom_sf"/>
</dbReference>
<evidence type="ECO:0000256" key="5">
    <source>
        <dbReference type="ARBA" id="ARBA00022777"/>
    </source>
</evidence>
<dbReference type="Pfam" id="PF00512">
    <property type="entry name" value="HisKA"/>
    <property type="match status" value="1"/>
</dbReference>
<dbReference type="Proteomes" id="UP000027153">
    <property type="component" value="Unassembled WGS sequence"/>
</dbReference>
<comment type="caution">
    <text evidence="9">The sequence shown here is derived from an EMBL/GenBank/DDBJ whole genome shotgun (WGS) entry which is preliminary data.</text>
</comment>
<feature type="domain" description="PAC" evidence="8">
    <location>
        <begin position="242"/>
        <end position="294"/>
    </location>
</feature>
<dbReference type="AlphaFoldDB" id="A0A062UZQ9"/>
<keyword evidence="3" id="KW-0597">Phosphoprotein</keyword>
<dbReference type="Pfam" id="PF08448">
    <property type="entry name" value="PAS_4"/>
    <property type="match status" value="1"/>
</dbReference>
<dbReference type="InterPro" id="IPR003661">
    <property type="entry name" value="HisK_dim/P_dom"/>
</dbReference>
<dbReference type="Gene3D" id="3.30.565.10">
    <property type="entry name" value="Histidine kinase-like ATPase, C-terminal domain"/>
    <property type="match status" value="1"/>
</dbReference>
<dbReference type="NCBIfam" id="TIGR00229">
    <property type="entry name" value="sensory_box"/>
    <property type="match status" value="2"/>
</dbReference>
<dbReference type="InterPro" id="IPR052162">
    <property type="entry name" value="Sensor_kinase/Photoreceptor"/>
</dbReference>
<reference evidence="9 10" key="1">
    <citation type="journal article" date="2013" name="Nature">
        <title>Anaerobic oxidation of methane coupled to nitrate reduction in a novel archaeal lineage.</title>
        <authorList>
            <person name="Haroon M.F."/>
            <person name="Hu S."/>
            <person name="Shi Y."/>
            <person name="Imelfort M."/>
            <person name="Keller J."/>
            <person name="Hugenholtz P."/>
            <person name="Yuan Z."/>
            <person name="Tyson G.W."/>
        </authorList>
    </citation>
    <scope>NUCLEOTIDE SEQUENCE [LARGE SCALE GENOMIC DNA]</scope>
    <source>
        <strain evidence="9 10">ANME-2d</strain>
    </source>
</reference>
<comment type="catalytic activity">
    <reaction evidence="1">
        <text>ATP + protein L-histidine = ADP + protein N-phospho-L-histidine.</text>
        <dbReference type="EC" id="2.7.13.3"/>
    </reaction>
</comment>
<dbReference type="SUPFAM" id="SSF47384">
    <property type="entry name" value="Homodimeric domain of signal transducing histidine kinase"/>
    <property type="match status" value="1"/>
</dbReference>
<feature type="domain" description="PAS" evidence="7">
    <location>
        <begin position="166"/>
        <end position="237"/>
    </location>
</feature>
<dbReference type="PATRIC" id="fig|1392998.3.peg.2979"/>
<dbReference type="CDD" id="cd00082">
    <property type="entry name" value="HisKA"/>
    <property type="match status" value="1"/>
</dbReference>
<gene>
    <name evidence="9" type="ORF">ANME2D_02679</name>
</gene>
<dbReference type="SMART" id="SM00086">
    <property type="entry name" value="PAC"/>
    <property type="match status" value="2"/>
</dbReference>
<keyword evidence="10" id="KW-1185">Reference proteome</keyword>
<keyword evidence="4" id="KW-0808">Transferase</keyword>
<evidence type="ECO:0000313" key="10">
    <source>
        <dbReference type="Proteomes" id="UP000027153"/>
    </source>
</evidence>
<dbReference type="SMART" id="SM00388">
    <property type="entry name" value="HisKA"/>
    <property type="match status" value="1"/>
</dbReference>
<sequence length="525" mass="60055">MEDINVKSEQFNEEKLAFLASIIESSDDAIIGKTLDGTILSWNMGAQKIYGYSANEVTGHSISILVPPGYPDDISQILKRIRQGQRIEHYETVRMRKDGKKIDISLTISPIKDSTGRIIGASTIARDITERKRAEEALRRAYDDLEMRVQERTSELSRTNEALRRERDKAQKYLDVAGVMVVIIGADQKVVLVNRKCCEILRYNEHEIIGKNWFETFLPERVRYEVEVVFTKLMAGEIEPVEFFENPVLTRSGKERMIAWHNTVLRDEAGNITSILSSGEDITERKRAEEERERWTAELARSNAELEQFAYVASHDLQEPLRMISGFTKLLERRYKGRLDRSADEFIAYIVDGAARMQRMIEDLLAYSRVGTRGKPFEPTNFEDIFDQAVANLMITIEENKAQVTHDPLPTVMADDSQVAQLLQNLISNGIKFRREEPPRVHVSARRKGNEWFFSVQDNGIGIAPEFFGSLFQLFQREHAANKYPGTGIGLAICRRIVERHGGRIWAESEVGKGSKFYFTIPVKK</sequence>
<dbReference type="SUPFAM" id="SSF55785">
    <property type="entry name" value="PYP-like sensor domain (PAS domain)"/>
    <property type="match status" value="2"/>
</dbReference>
<dbReference type="InterPro" id="IPR000014">
    <property type="entry name" value="PAS"/>
</dbReference>
<feature type="domain" description="PAC" evidence="8">
    <location>
        <begin position="88"/>
        <end position="140"/>
    </location>
</feature>
<dbReference type="FunFam" id="3.30.565.10:FF:000006">
    <property type="entry name" value="Sensor histidine kinase WalK"/>
    <property type="match status" value="1"/>
</dbReference>
<evidence type="ECO:0000256" key="3">
    <source>
        <dbReference type="ARBA" id="ARBA00022553"/>
    </source>
</evidence>
<dbReference type="InterPro" id="IPR004358">
    <property type="entry name" value="Sig_transdc_His_kin-like_C"/>
</dbReference>
<dbReference type="PROSITE" id="PS50112">
    <property type="entry name" value="PAS"/>
    <property type="match status" value="2"/>
</dbReference>
<name>A0A062UZQ9_9EURY</name>
<organism evidence="9 10">
    <name type="scientific">Candidatus Methanoperedens nitratireducens</name>
    <dbReference type="NCBI Taxonomy" id="1392998"/>
    <lineage>
        <taxon>Archaea</taxon>
        <taxon>Methanobacteriati</taxon>
        <taxon>Methanobacteriota</taxon>
        <taxon>Stenosarchaea group</taxon>
        <taxon>Methanomicrobia</taxon>
        <taxon>Methanosarcinales</taxon>
        <taxon>ANME-2 cluster</taxon>
        <taxon>Candidatus Methanoperedentaceae</taxon>
        <taxon>Candidatus Methanoperedens</taxon>
    </lineage>
</organism>
<dbReference type="Pfam" id="PF13426">
    <property type="entry name" value="PAS_9"/>
    <property type="match status" value="1"/>
</dbReference>
<dbReference type="SMART" id="SM00091">
    <property type="entry name" value="PAS"/>
    <property type="match status" value="2"/>
</dbReference>
<evidence type="ECO:0000256" key="2">
    <source>
        <dbReference type="ARBA" id="ARBA00012438"/>
    </source>
</evidence>
<dbReference type="SUPFAM" id="SSF55874">
    <property type="entry name" value="ATPase domain of HSP90 chaperone/DNA topoisomerase II/histidine kinase"/>
    <property type="match status" value="1"/>
</dbReference>
<dbReference type="InterPro" id="IPR013656">
    <property type="entry name" value="PAS_4"/>
</dbReference>
<dbReference type="InterPro" id="IPR036890">
    <property type="entry name" value="HATPase_C_sf"/>
</dbReference>
<dbReference type="Gene3D" id="3.30.450.20">
    <property type="entry name" value="PAS domain"/>
    <property type="match status" value="2"/>
</dbReference>
<dbReference type="PANTHER" id="PTHR43304">
    <property type="entry name" value="PHYTOCHROME-LIKE PROTEIN CPH1"/>
    <property type="match status" value="1"/>
</dbReference>
<feature type="domain" description="PAS" evidence="7">
    <location>
        <begin position="15"/>
        <end position="85"/>
    </location>
</feature>
<feature type="domain" description="Histidine kinase" evidence="6">
    <location>
        <begin position="312"/>
        <end position="525"/>
    </location>
</feature>
<dbReference type="CDD" id="cd00130">
    <property type="entry name" value="PAS"/>
    <property type="match status" value="2"/>
</dbReference>
<evidence type="ECO:0000259" key="8">
    <source>
        <dbReference type="PROSITE" id="PS50113"/>
    </source>
</evidence>
<dbReference type="PROSITE" id="PS50113">
    <property type="entry name" value="PAC"/>
    <property type="match status" value="2"/>
</dbReference>
<dbReference type="Pfam" id="PF02518">
    <property type="entry name" value="HATPase_c"/>
    <property type="match status" value="1"/>
</dbReference>
<protein>
    <recommendedName>
        <fullName evidence="2">histidine kinase</fullName>
        <ecNumber evidence="2">2.7.13.3</ecNumber>
    </recommendedName>
</protein>
<accession>A0A062UZQ9</accession>
<dbReference type="InterPro" id="IPR003594">
    <property type="entry name" value="HATPase_dom"/>
</dbReference>